<dbReference type="RefSeq" id="WP_089697257.1">
    <property type="nucleotide sequence ID" value="NZ_FNHL01000002.1"/>
</dbReference>
<keyword evidence="2" id="KW-1185">Reference proteome</keyword>
<gene>
    <name evidence="1" type="ORF">SAMN04487949_2001</name>
</gene>
<evidence type="ECO:0000313" key="2">
    <source>
        <dbReference type="Proteomes" id="UP000199451"/>
    </source>
</evidence>
<dbReference type="AlphaFoldDB" id="A0A1G9U216"/>
<name>A0A1G9U216_9EURY</name>
<dbReference type="Proteomes" id="UP000199451">
    <property type="component" value="Unassembled WGS sequence"/>
</dbReference>
<reference evidence="2" key="1">
    <citation type="submission" date="2016-10" db="EMBL/GenBank/DDBJ databases">
        <authorList>
            <person name="Varghese N."/>
            <person name="Submissions S."/>
        </authorList>
    </citation>
    <scope>NUCLEOTIDE SEQUENCE [LARGE SCALE GENOMIC DNA]</scope>
    <source>
        <strain evidence="2">CGMCC 1.10119</strain>
    </source>
</reference>
<evidence type="ECO:0000313" key="1">
    <source>
        <dbReference type="EMBL" id="SDM53833.1"/>
    </source>
</evidence>
<dbReference type="OrthoDB" id="307318at2157"/>
<protein>
    <submittedName>
        <fullName evidence="1">Uncharacterized protein</fullName>
    </submittedName>
</protein>
<organism evidence="1 2">
    <name type="scientific">Halogranum gelatinilyticum</name>
    <dbReference type="NCBI Taxonomy" id="660521"/>
    <lineage>
        <taxon>Archaea</taxon>
        <taxon>Methanobacteriati</taxon>
        <taxon>Methanobacteriota</taxon>
        <taxon>Stenosarchaea group</taxon>
        <taxon>Halobacteria</taxon>
        <taxon>Halobacteriales</taxon>
        <taxon>Haloferacaceae</taxon>
    </lineage>
</organism>
<sequence>MATTTTLTKPDPDPYDLGVPSNWTVSVDGGCVIYENAASTVRIRLTEFARHLRVYWWVDLYTRDCGGEWTKREAGLGDSFRDPEEAARVADVLIESVEAGDDFSQLPVIDTE</sequence>
<dbReference type="STRING" id="660521.SAMN04487949_2001"/>
<dbReference type="EMBL" id="FNHL01000002">
    <property type="protein sequence ID" value="SDM53833.1"/>
    <property type="molecule type" value="Genomic_DNA"/>
</dbReference>
<proteinExistence type="predicted"/>
<accession>A0A1G9U216</accession>